<feature type="signal peptide" evidence="1">
    <location>
        <begin position="1"/>
        <end position="23"/>
    </location>
</feature>
<sequence length="416" mass="47872">MNHLFKCLVVAQVILAVSTPAFSQNEFAFTRAVNRSQHDQYLKDSMITRSLQVPLSTTTEKEWQKAFWAMELMLYKTTTTKNKLSEAWQKADTLSEGFQKSLLEVSYTLYPDAFKRPVTHLLHSTVSPSVFIRAAEYIWLTDQSKQIKRMLQKQMAQKFKESNYIGLTLLQQRLNRTNQKRPPIEALFDSNFLTGQTIIYSLQRSNRNFPGLVLIRKPNGQFVRNHDGSFFFTTQLARAITNYPYYITNGNTPQGLLRWTGFDSSSNNYIGPTTNLQLVLPYEATPAIFLANNRITDTVWMQNIYTNLLPDSWKSYHELYESFWAGAIGRSEIIMHGTTINPLYYKGQPYFPQTPSLGCLCSYEAWDTNGRLIESNQEQIVRTLISIGSTNGYVIVINLDDQNKAVRLNEVMHLVK</sequence>
<proteinExistence type="predicted"/>
<keyword evidence="1" id="KW-0732">Signal</keyword>
<name>A0A172TSM5_9BACT</name>
<organism evidence="2 3">
    <name type="scientific">Flavisolibacter tropicus</name>
    <dbReference type="NCBI Taxonomy" id="1492898"/>
    <lineage>
        <taxon>Bacteria</taxon>
        <taxon>Pseudomonadati</taxon>
        <taxon>Bacteroidota</taxon>
        <taxon>Chitinophagia</taxon>
        <taxon>Chitinophagales</taxon>
        <taxon>Chitinophagaceae</taxon>
        <taxon>Flavisolibacter</taxon>
    </lineage>
</organism>
<dbReference type="RefSeq" id="WP_066402170.1">
    <property type="nucleotide sequence ID" value="NZ_CP011390.1"/>
</dbReference>
<accession>A0A172TSM5</accession>
<gene>
    <name evidence="2" type="ORF">SY85_05290</name>
</gene>
<evidence type="ECO:0000313" key="3">
    <source>
        <dbReference type="Proteomes" id="UP000077177"/>
    </source>
</evidence>
<feature type="chain" id="PRO_5008001095" evidence="1">
    <location>
        <begin position="24"/>
        <end position="416"/>
    </location>
</feature>
<dbReference type="KEGG" id="fla:SY85_05290"/>
<evidence type="ECO:0000256" key="1">
    <source>
        <dbReference type="SAM" id="SignalP"/>
    </source>
</evidence>
<dbReference type="OrthoDB" id="525859at2"/>
<dbReference type="AlphaFoldDB" id="A0A172TSM5"/>
<dbReference type="Proteomes" id="UP000077177">
    <property type="component" value="Chromosome"/>
</dbReference>
<reference evidence="2 3" key="2">
    <citation type="journal article" date="2016" name="Int. J. Syst. Evol. Microbiol.">
        <title>Flavisolibacter tropicus sp. nov., isolated from tropical soil.</title>
        <authorList>
            <person name="Lee J.J."/>
            <person name="Kang M.S."/>
            <person name="Kim G.S."/>
            <person name="Lee C.S."/>
            <person name="Lim S."/>
            <person name="Lee J."/>
            <person name="Roh S.H."/>
            <person name="Kang H."/>
            <person name="Ha J.M."/>
            <person name="Bae S."/>
            <person name="Jung H.Y."/>
            <person name="Kim M.K."/>
        </authorList>
    </citation>
    <scope>NUCLEOTIDE SEQUENCE [LARGE SCALE GENOMIC DNA]</scope>
    <source>
        <strain evidence="2 3">LCS9</strain>
    </source>
</reference>
<keyword evidence="3" id="KW-1185">Reference proteome</keyword>
<reference evidence="3" key="1">
    <citation type="submission" date="2015-01" db="EMBL/GenBank/DDBJ databases">
        <title>Flavisolibacter sp./LCS9/ whole genome sequencing.</title>
        <authorList>
            <person name="Kim M.K."/>
            <person name="Srinivasan S."/>
            <person name="Lee J.-J."/>
        </authorList>
    </citation>
    <scope>NUCLEOTIDE SEQUENCE [LARGE SCALE GENOMIC DNA]</scope>
    <source>
        <strain evidence="3">LCS9</strain>
    </source>
</reference>
<evidence type="ECO:0000313" key="2">
    <source>
        <dbReference type="EMBL" id="ANE49996.1"/>
    </source>
</evidence>
<protein>
    <submittedName>
        <fullName evidence="2">Uncharacterized protein</fullName>
    </submittedName>
</protein>
<dbReference type="EMBL" id="CP011390">
    <property type="protein sequence ID" value="ANE49996.1"/>
    <property type="molecule type" value="Genomic_DNA"/>
</dbReference>